<keyword evidence="4" id="KW-1185">Reference proteome</keyword>
<dbReference type="InterPro" id="IPR006016">
    <property type="entry name" value="UspA"/>
</dbReference>
<proteinExistence type="inferred from homology"/>
<dbReference type="RefSeq" id="WP_263334948.1">
    <property type="nucleotide sequence ID" value="NZ_JAGSYH010000002.1"/>
</dbReference>
<dbReference type="InterPro" id="IPR006015">
    <property type="entry name" value="Universal_stress_UspA"/>
</dbReference>
<dbReference type="PRINTS" id="PR01438">
    <property type="entry name" value="UNVRSLSTRESS"/>
</dbReference>
<reference evidence="4" key="1">
    <citation type="journal article" date="2019" name="Int. J. Syst. Evol. Microbiol.">
        <title>The Global Catalogue of Microorganisms (GCM) 10K type strain sequencing project: providing services to taxonomists for standard genome sequencing and annotation.</title>
        <authorList>
            <consortium name="The Broad Institute Genomics Platform"/>
            <consortium name="The Broad Institute Genome Sequencing Center for Infectious Disease"/>
            <person name="Wu L."/>
            <person name="Ma J."/>
        </authorList>
    </citation>
    <scope>NUCLEOTIDE SEQUENCE [LARGE SCALE GENOMIC DNA]</scope>
    <source>
        <strain evidence="4">JCM 4087</strain>
    </source>
</reference>
<dbReference type="Pfam" id="PF00582">
    <property type="entry name" value="Usp"/>
    <property type="match status" value="1"/>
</dbReference>
<organism evidence="3 4">
    <name type="scientific">Acidicapsa dinghuensis</name>
    <dbReference type="NCBI Taxonomy" id="2218256"/>
    <lineage>
        <taxon>Bacteria</taxon>
        <taxon>Pseudomonadati</taxon>
        <taxon>Acidobacteriota</taxon>
        <taxon>Terriglobia</taxon>
        <taxon>Terriglobales</taxon>
        <taxon>Acidobacteriaceae</taxon>
        <taxon>Acidicapsa</taxon>
    </lineage>
</organism>
<dbReference type="PANTHER" id="PTHR46268:SF6">
    <property type="entry name" value="UNIVERSAL STRESS PROTEIN UP12"/>
    <property type="match status" value="1"/>
</dbReference>
<dbReference type="Proteomes" id="UP001596091">
    <property type="component" value="Unassembled WGS sequence"/>
</dbReference>
<sequence>MSAEIFHRILIADDGSPDGERAAEVAVSLGARLHAEVILLGVVELPNIQAEGEGLPLEDPSTTRRRMEERFERFLRLGRARGISMMVEIVEGRPSEQIRKRAQIDCVDLVIVGRRKISGIRRWFEGSTSESLLRECNCSVLVAR</sequence>
<dbReference type="CDD" id="cd00293">
    <property type="entry name" value="USP-like"/>
    <property type="match status" value="1"/>
</dbReference>
<accession>A0ABW1EAB2</accession>
<evidence type="ECO:0000256" key="1">
    <source>
        <dbReference type="ARBA" id="ARBA00008791"/>
    </source>
</evidence>
<evidence type="ECO:0000259" key="2">
    <source>
        <dbReference type="Pfam" id="PF00582"/>
    </source>
</evidence>
<evidence type="ECO:0000313" key="4">
    <source>
        <dbReference type="Proteomes" id="UP001596091"/>
    </source>
</evidence>
<dbReference type="PANTHER" id="PTHR46268">
    <property type="entry name" value="STRESS RESPONSE PROTEIN NHAX"/>
    <property type="match status" value="1"/>
</dbReference>
<dbReference type="Gene3D" id="3.40.50.12370">
    <property type="match status" value="1"/>
</dbReference>
<name>A0ABW1EAB2_9BACT</name>
<protein>
    <submittedName>
        <fullName evidence="3">Universal stress protein</fullName>
    </submittedName>
</protein>
<feature type="domain" description="UspA" evidence="2">
    <location>
        <begin position="6"/>
        <end position="144"/>
    </location>
</feature>
<dbReference type="SUPFAM" id="SSF52402">
    <property type="entry name" value="Adenine nucleotide alpha hydrolases-like"/>
    <property type="match status" value="1"/>
</dbReference>
<evidence type="ECO:0000313" key="3">
    <source>
        <dbReference type="EMBL" id="MFC5860874.1"/>
    </source>
</evidence>
<dbReference type="EMBL" id="JBHSPH010000001">
    <property type="protein sequence ID" value="MFC5860874.1"/>
    <property type="molecule type" value="Genomic_DNA"/>
</dbReference>
<gene>
    <name evidence="3" type="ORF">ACFPT7_01050</name>
</gene>
<comment type="similarity">
    <text evidence="1">Belongs to the universal stress protein A family.</text>
</comment>
<comment type="caution">
    <text evidence="3">The sequence shown here is derived from an EMBL/GenBank/DDBJ whole genome shotgun (WGS) entry which is preliminary data.</text>
</comment>